<dbReference type="AlphaFoldDB" id="A0A0C9UUZ8"/>
<accession>A0A0C9UUZ8</accession>
<evidence type="ECO:0000313" key="1">
    <source>
        <dbReference type="EMBL" id="KIJ29146.1"/>
    </source>
</evidence>
<name>A0A0C9UUZ8_SPHS4</name>
<gene>
    <name evidence="1" type="ORF">M422DRAFT_71287</name>
</gene>
<reference evidence="1 2" key="1">
    <citation type="submission" date="2014-06" db="EMBL/GenBank/DDBJ databases">
        <title>Evolutionary Origins and Diversification of the Mycorrhizal Mutualists.</title>
        <authorList>
            <consortium name="DOE Joint Genome Institute"/>
            <consortium name="Mycorrhizal Genomics Consortium"/>
            <person name="Kohler A."/>
            <person name="Kuo A."/>
            <person name="Nagy L.G."/>
            <person name="Floudas D."/>
            <person name="Copeland A."/>
            <person name="Barry K.W."/>
            <person name="Cichocki N."/>
            <person name="Veneault-Fourrey C."/>
            <person name="LaButti K."/>
            <person name="Lindquist E.A."/>
            <person name="Lipzen A."/>
            <person name="Lundell T."/>
            <person name="Morin E."/>
            <person name="Murat C."/>
            <person name="Riley R."/>
            <person name="Ohm R."/>
            <person name="Sun H."/>
            <person name="Tunlid A."/>
            <person name="Henrissat B."/>
            <person name="Grigoriev I.V."/>
            <person name="Hibbett D.S."/>
            <person name="Martin F."/>
        </authorList>
    </citation>
    <scope>NUCLEOTIDE SEQUENCE [LARGE SCALE GENOMIC DNA]</scope>
    <source>
        <strain evidence="1 2">SS14</strain>
    </source>
</reference>
<evidence type="ECO:0000313" key="2">
    <source>
        <dbReference type="Proteomes" id="UP000054279"/>
    </source>
</evidence>
<protein>
    <submittedName>
        <fullName evidence="1">Uncharacterized protein</fullName>
    </submittedName>
</protein>
<organism evidence="1 2">
    <name type="scientific">Sphaerobolus stellatus (strain SS14)</name>
    <dbReference type="NCBI Taxonomy" id="990650"/>
    <lineage>
        <taxon>Eukaryota</taxon>
        <taxon>Fungi</taxon>
        <taxon>Dikarya</taxon>
        <taxon>Basidiomycota</taxon>
        <taxon>Agaricomycotina</taxon>
        <taxon>Agaricomycetes</taxon>
        <taxon>Phallomycetidae</taxon>
        <taxon>Geastrales</taxon>
        <taxon>Sphaerobolaceae</taxon>
        <taxon>Sphaerobolus</taxon>
    </lineage>
</organism>
<dbReference type="HOGENOM" id="CLU_1928937_0_0_1"/>
<keyword evidence="2" id="KW-1185">Reference proteome</keyword>
<dbReference type="OrthoDB" id="3258311at2759"/>
<dbReference type="Proteomes" id="UP000054279">
    <property type="component" value="Unassembled WGS sequence"/>
</dbReference>
<dbReference type="SUPFAM" id="SSF52047">
    <property type="entry name" value="RNI-like"/>
    <property type="match status" value="1"/>
</dbReference>
<dbReference type="EMBL" id="KN837289">
    <property type="protein sequence ID" value="KIJ29146.1"/>
    <property type="molecule type" value="Genomic_DNA"/>
</dbReference>
<proteinExistence type="predicted"/>
<sequence length="131" mass="14747">MVLYVDFLKARPDLLDKAKVLVLEDERRCQIKLGLAPSDWENFDLSSVDANFYQPITRAFTDVLSETQNLTILRLKSIDLGEEIIRLICGLHYLQRLTLMCCDVPSETVDALTAGGLPISSCRILRCGSKE</sequence>